<reference evidence="1 2" key="1">
    <citation type="submission" date="2021-06" db="EMBL/GenBank/DDBJ databases">
        <title>Genome sequence of Babesia caballi.</title>
        <authorList>
            <person name="Yamagishi J."/>
            <person name="Kidaka T."/>
            <person name="Ochi A."/>
        </authorList>
    </citation>
    <scope>NUCLEOTIDE SEQUENCE [LARGE SCALE GENOMIC DNA]</scope>
    <source>
        <strain evidence="1">USDA-D6B2</strain>
    </source>
</reference>
<gene>
    <name evidence="1" type="ORF">BcabD6B2_46740</name>
</gene>
<dbReference type="GeneID" id="94196720"/>
<accession>A0AAV4LZP0</accession>
<evidence type="ECO:0000313" key="2">
    <source>
        <dbReference type="Proteomes" id="UP001497744"/>
    </source>
</evidence>
<comment type="caution">
    <text evidence="1">The sequence shown here is derived from an EMBL/GenBank/DDBJ whole genome shotgun (WGS) entry which is preliminary data.</text>
</comment>
<keyword evidence="1" id="KW-0378">Hydrolase</keyword>
<dbReference type="EMBL" id="BPLF01000004">
    <property type="protein sequence ID" value="GIX65239.1"/>
    <property type="molecule type" value="Genomic_DNA"/>
</dbReference>
<evidence type="ECO:0000313" key="1">
    <source>
        <dbReference type="EMBL" id="GIX65239.1"/>
    </source>
</evidence>
<keyword evidence="1" id="KW-0347">Helicase</keyword>
<keyword evidence="2" id="KW-1185">Reference proteome</keyword>
<dbReference type="GO" id="GO:0004386">
    <property type="term" value="F:helicase activity"/>
    <property type="evidence" value="ECO:0007669"/>
    <property type="project" value="UniProtKB-KW"/>
</dbReference>
<organism evidence="1 2">
    <name type="scientific">Babesia caballi</name>
    <dbReference type="NCBI Taxonomy" id="5871"/>
    <lineage>
        <taxon>Eukaryota</taxon>
        <taxon>Sar</taxon>
        <taxon>Alveolata</taxon>
        <taxon>Apicomplexa</taxon>
        <taxon>Aconoidasida</taxon>
        <taxon>Piroplasmida</taxon>
        <taxon>Babesiidae</taxon>
        <taxon>Babesia</taxon>
    </lineage>
</organism>
<dbReference type="AlphaFoldDB" id="A0AAV4LZP0"/>
<proteinExistence type="predicted"/>
<dbReference type="Proteomes" id="UP001497744">
    <property type="component" value="Unassembled WGS sequence"/>
</dbReference>
<keyword evidence="1" id="KW-0067">ATP-binding</keyword>
<dbReference type="RefSeq" id="XP_067717308.1">
    <property type="nucleotide sequence ID" value="XM_067861207.1"/>
</dbReference>
<keyword evidence="1" id="KW-0547">Nucleotide-binding</keyword>
<protein>
    <submittedName>
        <fullName evidence="1">DNA helicase</fullName>
    </submittedName>
</protein>
<sequence length="167" mass="18101">MKLVREEGLERGSFALTAAFGVVVTALAAGPGTSMSTPRMAKMGGHIGQRVPLRLYIFPKPTMSPDATIIKISGTLLRQEGQLKLQSIGVLRKLAHKRGTGRVREAHAVAEKVMKIWLINTCGCTWPLKSAQNHRRIKARHSEVTLQVGGTEGVGSYGRFTGVGDRK</sequence>
<name>A0AAV4LZP0_BABCB</name>